<evidence type="ECO:0000256" key="5">
    <source>
        <dbReference type="ARBA" id="ARBA00022764"/>
    </source>
</evidence>
<dbReference type="AlphaFoldDB" id="A0A1B7HJ38"/>
<evidence type="ECO:0000313" key="11">
    <source>
        <dbReference type="EMBL" id="OAT15649.1"/>
    </source>
</evidence>
<evidence type="ECO:0000313" key="12">
    <source>
        <dbReference type="Proteomes" id="UP000078286"/>
    </source>
</evidence>
<name>A0A1B7HJ38_9ENTR</name>
<dbReference type="Pfam" id="PF02753">
    <property type="entry name" value="PapD_C"/>
    <property type="match status" value="1"/>
</dbReference>
<proteinExistence type="inferred from homology"/>
<evidence type="ECO:0000256" key="3">
    <source>
        <dbReference type="ARBA" id="ARBA00022558"/>
    </source>
</evidence>
<evidence type="ECO:0000259" key="10">
    <source>
        <dbReference type="Pfam" id="PF02753"/>
    </source>
</evidence>
<dbReference type="PROSITE" id="PS00635">
    <property type="entry name" value="PILI_CHAPERONE"/>
    <property type="match status" value="1"/>
</dbReference>
<dbReference type="InterPro" id="IPR016148">
    <property type="entry name" value="Pili_assmbl_chaperone_C"/>
</dbReference>
<comment type="similarity">
    <text evidence="2 8">Belongs to the periplasmic pilus chaperone family.</text>
</comment>
<dbReference type="InterPro" id="IPR008962">
    <property type="entry name" value="PapD-like_sf"/>
</dbReference>
<dbReference type="SUPFAM" id="SSF49354">
    <property type="entry name" value="PapD-like"/>
    <property type="match status" value="1"/>
</dbReference>
<evidence type="ECO:0000256" key="1">
    <source>
        <dbReference type="ARBA" id="ARBA00004418"/>
    </source>
</evidence>
<keyword evidence="4" id="KW-0732">Signal</keyword>
<dbReference type="Pfam" id="PF00345">
    <property type="entry name" value="PapD_N"/>
    <property type="match status" value="1"/>
</dbReference>
<feature type="domain" description="Pili assembly chaperone C-terminal" evidence="10">
    <location>
        <begin position="163"/>
        <end position="224"/>
    </location>
</feature>
<dbReference type="PANTHER" id="PTHR30251:SF2">
    <property type="entry name" value="FIMBRIAL CHAPERONE YADV-RELATED"/>
    <property type="match status" value="1"/>
</dbReference>
<organism evidence="11 12">
    <name type="scientific">Buttiauxella noackiae ATCC 51607</name>
    <dbReference type="NCBI Taxonomy" id="1354255"/>
    <lineage>
        <taxon>Bacteria</taxon>
        <taxon>Pseudomonadati</taxon>
        <taxon>Pseudomonadota</taxon>
        <taxon>Gammaproteobacteria</taxon>
        <taxon>Enterobacterales</taxon>
        <taxon>Enterobacteriaceae</taxon>
        <taxon>Buttiauxella</taxon>
    </lineage>
</organism>
<dbReference type="EMBL" id="LXEO01000050">
    <property type="protein sequence ID" value="OAT15649.1"/>
    <property type="molecule type" value="Genomic_DNA"/>
</dbReference>
<evidence type="ECO:0000256" key="2">
    <source>
        <dbReference type="ARBA" id="ARBA00007399"/>
    </source>
</evidence>
<dbReference type="InterPro" id="IPR018046">
    <property type="entry name" value="Pili_assmbl_chaperone_CS"/>
</dbReference>
<dbReference type="InterPro" id="IPR013783">
    <property type="entry name" value="Ig-like_fold"/>
</dbReference>
<dbReference type="InterPro" id="IPR036316">
    <property type="entry name" value="Pili_assmbl_chap_C_dom_sf"/>
</dbReference>
<feature type="domain" description="Pili assembly chaperone N-terminal" evidence="9">
    <location>
        <begin position="17"/>
        <end position="140"/>
    </location>
</feature>
<dbReference type="InterPro" id="IPR050643">
    <property type="entry name" value="Periplasmic_pilus_chap"/>
</dbReference>
<dbReference type="PRINTS" id="PR00969">
    <property type="entry name" value="CHAPERONPILI"/>
</dbReference>
<dbReference type="InterPro" id="IPR016147">
    <property type="entry name" value="Pili_assmbl_chaperone_N"/>
</dbReference>
<gene>
    <name evidence="11" type="ORF">M979_3390</name>
</gene>
<evidence type="ECO:0000259" key="9">
    <source>
        <dbReference type="Pfam" id="PF00345"/>
    </source>
</evidence>
<dbReference type="PATRIC" id="fig|1354255.3.peg.3492"/>
<accession>A0A1B7HJ38</accession>
<sequence>MCFIGAILGWANYVSAGVVIGSTRVIYRESKDEVTVKLTNNNPSPVLVQSWIDKGDEHISPEKLSVPFILTPPINRMDSGKGQTLRITYIGTPALPTDKESVYWLNVLEVPAKQKSVQDKSRLNIAFRTRIKIFYRPDGLAGNANSAPKDLVWKIRDGALLVINPTPYNVTLGMIYYKNNGKNHEMEGDMLSPGGTQTYKFKDLAGVSNLSQLSYTAINDYGAFVKYNANGH</sequence>
<dbReference type="InterPro" id="IPR001829">
    <property type="entry name" value="Pili_assmbl_chaperone_bac"/>
</dbReference>
<dbReference type="FunFam" id="2.60.40.10:FF:000458">
    <property type="entry name" value="Molecular chaperone FimC"/>
    <property type="match status" value="1"/>
</dbReference>
<comment type="caution">
    <text evidence="11">The sequence shown here is derived from an EMBL/GenBank/DDBJ whole genome shotgun (WGS) entry which is preliminary data.</text>
</comment>
<evidence type="ECO:0000256" key="4">
    <source>
        <dbReference type="ARBA" id="ARBA00022729"/>
    </source>
</evidence>
<dbReference type="SUPFAM" id="SSF49584">
    <property type="entry name" value="Periplasmic chaperone C-domain"/>
    <property type="match status" value="1"/>
</dbReference>
<keyword evidence="3" id="KW-1029">Fimbrium biogenesis</keyword>
<comment type="subcellular location">
    <subcellularLocation>
        <location evidence="1 8">Periplasm</location>
    </subcellularLocation>
</comment>
<keyword evidence="6 8" id="KW-0143">Chaperone</keyword>
<evidence type="ECO:0000256" key="8">
    <source>
        <dbReference type="RuleBase" id="RU003918"/>
    </source>
</evidence>
<dbReference type="Gene3D" id="2.60.40.10">
    <property type="entry name" value="Immunoglobulins"/>
    <property type="match status" value="2"/>
</dbReference>
<keyword evidence="7" id="KW-0393">Immunoglobulin domain</keyword>
<dbReference type="GO" id="GO:0071555">
    <property type="term" value="P:cell wall organization"/>
    <property type="evidence" value="ECO:0007669"/>
    <property type="project" value="InterPro"/>
</dbReference>
<dbReference type="Proteomes" id="UP000078286">
    <property type="component" value="Unassembled WGS sequence"/>
</dbReference>
<evidence type="ECO:0000256" key="6">
    <source>
        <dbReference type="ARBA" id="ARBA00023186"/>
    </source>
</evidence>
<protein>
    <submittedName>
        <fullName evidence="11">FimC family chaperone protein</fullName>
    </submittedName>
</protein>
<dbReference type="PANTHER" id="PTHR30251">
    <property type="entry name" value="PILUS ASSEMBLY CHAPERONE"/>
    <property type="match status" value="1"/>
</dbReference>
<reference evidence="11 12" key="1">
    <citation type="submission" date="2016-04" db="EMBL/GenBank/DDBJ databases">
        <title>ATOL: Assembling a taxonomically balanced genome-scale reconstruction of the evolutionary history of the Enterobacteriaceae.</title>
        <authorList>
            <person name="Plunkett G.III."/>
            <person name="Neeno-Eckwall E.C."/>
            <person name="Glasner J.D."/>
            <person name="Perna N.T."/>
        </authorList>
    </citation>
    <scope>NUCLEOTIDE SEQUENCE [LARGE SCALE GENOMIC DNA]</scope>
    <source>
        <strain evidence="11 12">ATCC 51607</strain>
    </source>
</reference>
<dbReference type="GO" id="GO:0030288">
    <property type="term" value="C:outer membrane-bounded periplasmic space"/>
    <property type="evidence" value="ECO:0007669"/>
    <property type="project" value="InterPro"/>
</dbReference>
<keyword evidence="12" id="KW-1185">Reference proteome</keyword>
<keyword evidence="5" id="KW-0574">Periplasm</keyword>
<evidence type="ECO:0000256" key="7">
    <source>
        <dbReference type="ARBA" id="ARBA00023319"/>
    </source>
</evidence>